<dbReference type="CDD" id="cd09278">
    <property type="entry name" value="RNase_HI_prokaryote_like"/>
    <property type="match status" value="1"/>
</dbReference>
<feature type="binding site" evidence="10">
    <location>
        <position position="135"/>
    </location>
    <ligand>
        <name>Mg(2+)</name>
        <dbReference type="ChEBI" id="CHEBI:18420"/>
        <label>1</label>
    </ligand>
</feature>
<comment type="subcellular location">
    <subcellularLocation>
        <location evidence="10">Cytoplasm</location>
    </subcellularLocation>
</comment>
<organism evidence="13 14">
    <name type="scientific">Selenomonas ruminantium</name>
    <dbReference type="NCBI Taxonomy" id="971"/>
    <lineage>
        <taxon>Bacteria</taxon>
        <taxon>Bacillati</taxon>
        <taxon>Bacillota</taxon>
        <taxon>Negativicutes</taxon>
        <taxon>Selenomonadales</taxon>
        <taxon>Selenomonadaceae</taxon>
        <taxon>Selenomonas</taxon>
    </lineage>
</organism>
<sequence>MPKKVYAVRAGRACGIFTTWAECKKQVDGFAGARYKGFTDVSEALAWLNGGERTLPQAAPAPRRATNPARRTAASQPAAPALPDDEQDYVIYTDGSCLRNPDGPGGWAAVVTDVHTGEVTELHEGTPSTTNNRMELSAAIAAMSFPQSPAKIAIYTDSQYLKNGFTKGWLKSWKSRGWKKADGNPVLNQDLWMKLDELYARHQITFHWVKGHVGVDLNERCDQLAKSEAMKYL</sequence>
<evidence type="ECO:0000256" key="1">
    <source>
        <dbReference type="ARBA" id="ARBA00000077"/>
    </source>
</evidence>
<evidence type="ECO:0000256" key="11">
    <source>
        <dbReference type="SAM" id="MobiDB-lite"/>
    </source>
</evidence>
<comment type="cofactor">
    <cofactor evidence="10">
        <name>Mg(2+)</name>
        <dbReference type="ChEBI" id="CHEBI:18420"/>
    </cofactor>
    <text evidence="10">Binds 1 Mg(2+) ion per subunit. May bind a second metal ion at a regulatory site, or after substrate binding.</text>
</comment>
<gene>
    <name evidence="10" type="primary">rnhA</name>
    <name evidence="13" type="ORF">SAMN04487861_1074</name>
</gene>
<evidence type="ECO:0000256" key="8">
    <source>
        <dbReference type="ARBA" id="ARBA00022801"/>
    </source>
</evidence>
<evidence type="ECO:0000313" key="14">
    <source>
        <dbReference type="Proteomes" id="UP000183639"/>
    </source>
</evidence>
<reference evidence="13 14" key="1">
    <citation type="submission" date="2016-10" db="EMBL/GenBank/DDBJ databases">
        <authorList>
            <person name="de Groot N.N."/>
        </authorList>
    </citation>
    <scope>NUCLEOTIDE SEQUENCE [LARGE SCALE GENOMIC DNA]</scope>
    <source>
        <strain evidence="13 14">Z108</strain>
    </source>
</reference>
<dbReference type="InterPro" id="IPR017067">
    <property type="entry name" value="RNase_H1_euk"/>
</dbReference>
<feature type="domain" description="RNase H type-1" evidence="12">
    <location>
        <begin position="85"/>
        <end position="230"/>
    </location>
</feature>
<evidence type="ECO:0000256" key="4">
    <source>
        <dbReference type="ARBA" id="ARBA00012180"/>
    </source>
</evidence>
<feature type="binding site" evidence="10">
    <location>
        <position position="94"/>
    </location>
    <ligand>
        <name>Mg(2+)</name>
        <dbReference type="ChEBI" id="CHEBI:18420"/>
        <label>1</label>
    </ligand>
</feature>
<dbReference type="HAMAP" id="MF_00042">
    <property type="entry name" value="RNase_H"/>
    <property type="match status" value="1"/>
</dbReference>
<evidence type="ECO:0000256" key="10">
    <source>
        <dbReference type="HAMAP-Rule" id="MF_00042"/>
    </source>
</evidence>
<keyword evidence="6 10" id="KW-0479">Metal-binding</keyword>
<comment type="catalytic activity">
    <reaction evidence="1 10">
        <text>Endonucleolytic cleavage to 5'-phosphomonoester.</text>
        <dbReference type="EC" id="3.1.26.4"/>
    </reaction>
</comment>
<dbReference type="NCBIfam" id="NF001236">
    <property type="entry name" value="PRK00203.1"/>
    <property type="match status" value="1"/>
</dbReference>
<keyword evidence="10" id="KW-0963">Cytoplasm</keyword>
<evidence type="ECO:0000256" key="3">
    <source>
        <dbReference type="ARBA" id="ARBA00011245"/>
    </source>
</evidence>
<keyword evidence="7 10" id="KW-0255">Endonuclease</keyword>
<dbReference type="SUPFAM" id="SSF53098">
    <property type="entry name" value="Ribonuclease H-like"/>
    <property type="match status" value="1"/>
</dbReference>
<comment type="similarity">
    <text evidence="2 10">Belongs to the RNase H family.</text>
</comment>
<dbReference type="SUPFAM" id="SSF55658">
    <property type="entry name" value="L9 N-domain-like"/>
    <property type="match status" value="1"/>
</dbReference>
<dbReference type="PANTHER" id="PTHR10642">
    <property type="entry name" value="RIBONUCLEASE H1"/>
    <property type="match status" value="1"/>
</dbReference>
<dbReference type="RefSeq" id="WP_075442702.1">
    <property type="nucleotide sequence ID" value="NZ_FOQK01000007.1"/>
</dbReference>
<dbReference type="AlphaFoldDB" id="A0A1I3DL25"/>
<proteinExistence type="inferred from homology"/>
<comment type="function">
    <text evidence="10">Endonuclease that specifically degrades the RNA of RNA-DNA hybrids.</text>
</comment>
<dbReference type="GO" id="GO:0003676">
    <property type="term" value="F:nucleic acid binding"/>
    <property type="evidence" value="ECO:0007669"/>
    <property type="project" value="InterPro"/>
</dbReference>
<dbReference type="InterPro" id="IPR011320">
    <property type="entry name" value="RNase_H1_N"/>
</dbReference>
<evidence type="ECO:0000256" key="9">
    <source>
        <dbReference type="ARBA" id="ARBA00022842"/>
    </source>
</evidence>
<dbReference type="InterPro" id="IPR050092">
    <property type="entry name" value="RNase_H"/>
</dbReference>
<dbReference type="PANTHER" id="PTHR10642:SF26">
    <property type="entry name" value="RIBONUCLEASE H1"/>
    <property type="match status" value="1"/>
</dbReference>
<dbReference type="EMBL" id="FOQK01000007">
    <property type="protein sequence ID" value="SFH87430.1"/>
    <property type="molecule type" value="Genomic_DNA"/>
</dbReference>
<comment type="subunit">
    <text evidence="3 10">Monomer.</text>
</comment>
<evidence type="ECO:0000259" key="12">
    <source>
        <dbReference type="PROSITE" id="PS50879"/>
    </source>
</evidence>
<accession>A0A1I3DL25</accession>
<dbReference type="InterPro" id="IPR002156">
    <property type="entry name" value="RNaseH_domain"/>
</dbReference>
<evidence type="ECO:0000256" key="2">
    <source>
        <dbReference type="ARBA" id="ARBA00005300"/>
    </source>
</evidence>
<dbReference type="InterPro" id="IPR036397">
    <property type="entry name" value="RNaseH_sf"/>
</dbReference>
<dbReference type="PIRSF" id="PIRSF036852">
    <property type="entry name" value="Ribonuclease_H1_euk"/>
    <property type="match status" value="1"/>
</dbReference>
<dbReference type="Gene3D" id="3.40.970.10">
    <property type="entry name" value="Ribonuclease H1, N-terminal domain"/>
    <property type="match status" value="1"/>
</dbReference>
<feature type="binding site" evidence="10">
    <location>
        <position position="157"/>
    </location>
    <ligand>
        <name>Mg(2+)</name>
        <dbReference type="ChEBI" id="CHEBI:18420"/>
        <label>1</label>
    </ligand>
</feature>
<feature type="binding site" evidence="10">
    <location>
        <position position="94"/>
    </location>
    <ligand>
        <name>Mg(2+)</name>
        <dbReference type="ChEBI" id="CHEBI:18420"/>
        <label>2</label>
    </ligand>
</feature>
<evidence type="ECO:0000256" key="5">
    <source>
        <dbReference type="ARBA" id="ARBA00022722"/>
    </source>
</evidence>
<keyword evidence="5 10" id="KW-0540">Nuclease</keyword>
<dbReference type="FunFam" id="3.40.970.10:FF:000001">
    <property type="entry name" value="Ribonuclease H1"/>
    <property type="match status" value="1"/>
</dbReference>
<dbReference type="Proteomes" id="UP000183639">
    <property type="component" value="Unassembled WGS sequence"/>
</dbReference>
<feature type="compositionally biased region" description="Low complexity" evidence="11">
    <location>
        <begin position="53"/>
        <end position="74"/>
    </location>
</feature>
<dbReference type="InterPro" id="IPR009027">
    <property type="entry name" value="Ribosomal_bL9/RNase_H1_N"/>
</dbReference>
<dbReference type="Pfam" id="PF01693">
    <property type="entry name" value="Cauli_VI"/>
    <property type="match status" value="1"/>
</dbReference>
<evidence type="ECO:0000256" key="6">
    <source>
        <dbReference type="ARBA" id="ARBA00022723"/>
    </source>
</evidence>
<dbReference type="GO" id="GO:0000287">
    <property type="term" value="F:magnesium ion binding"/>
    <property type="evidence" value="ECO:0007669"/>
    <property type="project" value="UniProtKB-UniRule"/>
</dbReference>
<dbReference type="InterPro" id="IPR012337">
    <property type="entry name" value="RNaseH-like_sf"/>
</dbReference>
<keyword evidence="9 10" id="KW-0460">Magnesium</keyword>
<feature type="binding site" evidence="10">
    <location>
        <position position="222"/>
    </location>
    <ligand>
        <name>Mg(2+)</name>
        <dbReference type="ChEBI" id="CHEBI:18420"/>
        <label>2</label>
    </ligand>
</feature>
<dbReference type="InterPro" id="IPR022892">
    <property type="entry name" value="RNaseHI"/>
</dbReference>
<evidence type="ECO:0000313" key="13">
    <source>
        <dbReference type="EMBL" id="SFH87430.1"/>
    </source>
</evidence>
<dbReference type="Gene3D" id="3.30.420.10">
    <property type="entry name" value="Ribonuclease H-like superfamily/Ribonuclease H"/>
    <property type="match status" value="1"/>
</dbReference>
<dbReference type="GO" id="GO:0005737">
    <property type="term" value="C:cytoplasm"/>
    <property type="evidence" value="ECO:0007669"/>
    <property type="project" value="UniProtKB-SubCell"/>
</dbReference>
<dbReference type="PROSITE" id="PS50879">
    <property type="entry name" value="RNASE_H_1"/>
    <property type="match status" value="1"/>
</dbReference>
<dbReference type="GO" id="GO:0043137">
    <property type="term" value="P:DNA replication, removal of RNA primer"/>
    <property type="evidence" value="ECO:0007669"/>
    <property type="project" value="TreeGrafter"/>
</dbReference>
<dbReference type="Pfam" id="PF00075">
    <property type="entry name" value="RNase_H"/>
    <property type="match status" value="1"/>
</dbReference>
<dbReference type="OrthoDB" id="9811552at2"/>
<dbReference type="InterPro" id="IPR037056">
    <property type="entry name" value="RNase_H1_N_sf"/>
</dbReference>
<evidence type="ECO:0000256" key="7">
    <source>
        <dbReference type="ARBA" id="ARBA00022759"/>
    </source>
</evidence>
<protein>
    <recommendedName>
        <fullName evidence="4 10">Ribonuclease H</fullName>
        <shortName evidence="10">RNase H</shortName>
        <ecNumber evidence="4 10">3.1.26.4</ecNumber>
    </recommendedName>
</protein>
<name>A0A1I3DL25_SELRU</name>
<dbReference type="EC" id="3.1.26.4" evidence="4 10"/>
<feature type="region of interest" description="Disordered" evidence="11">
    <location>
        <begin position="53"/>
        <end position="82"/>
    </location>
</feature>
<dbReference type="GO" id="GO:0004523">
    <property type="term" value="F:RNA-DNA hybrid ribonuclease activity"/>
    <property type="evidence" value="ECO:0007669"/>
    <property type="project" value="UniProtKB-UniRule"/>
</dbReference>
<keyword evidence="8 10" id="KW-0378">Hydrolase</keyword>